<evidence type="ECO:0000313" key="3">
    <source>
        <dbReference type="Proteomes" id="UP000026961"/>
    </source>
</evidence>
<organism evidence="2">
    <name type="scientific">Oryza glumipatula</name>
    <dbReference type="NCBI Taxonomy" id="40148"/>
    <lineage>
        <taxon>Eukaryota</taxon>
        <taxon>Viridiplantae</taxon>
        <taxon>Streptophyta</taxon>
        <taxon>Embryophyta</taxon>
        <taxon>Tracheophyta</taxon>
        <taxon>Spermatophyta</taxon>
        <taxon>Magnoliopsida</taxon>
        <taxon>Liliopsida</taxon>
        <taxon>Poales</taxon>
        <taxon>Poaceae</taxon>
        <taxon>BOP clade</taxon>
        <taxon>Oryzoideae</taxon>
        <taxon>Oryzeae</taxon>
        <taxon>Oryzinae</taxon>
        <taxon>Oryza</taxon>
    </lineage>
</organism>
<dbReference type="AlphaFoldDB" id="A0A0D9YDP9"/>
<dbReference type="STRING" id="40148.A0A0D9YDP9"/>
<dbReference type="eggNOG" id="KOG1653">
    <property type="taxonomic scope" value="Eukaryota"/>
</dbReference>
<name>A0A0D9YDP9_9ORYZ</name>
<dbReference type="HOGENOM" id="CLU_649541_0_0_1"/>
<proteinExistence type="predicted"/>
<feature type="compositionally biased region" description="Pro residues" evidence="1">
    <location>
        <begin position="80"/>
        <end position="89"/>
    </location>
</feature>
<evidence type="ECO:0000313" key="2">
    <source>
        <dbReference type="EnsemblPlants" id="OGLUM01G31790.1"/>
    </source>
</evidence>
<protein>
    <submittedName>
        <fullName evidence="2">Uncharacterized protein</fullName>
    </submittedName>
</protein>
<accession>A0A0D9YDP9</accession>
<reference evidence="2" key="1">
    <citation type="submission" date="2013-08" db="EMBL/GenBank/DDBJ databases">
        <title>Oryza genome evolution.</title>
        <authorList>
            <person name="Wing R.A."/>
            <person name="Panaud O."/>
            <person name="Oliveira A.C."/>
        </authorList>
    </citation>
    <scope>NUCLEOTIDE SEQUENCE</scope>
</reference>
<evidence type="ECO:0000256" key="1">
    <source>
        <dbReference type="SAM" id="MobiDB-lite"/>
    </source>
</evidence>
<keyword evidence="3" id="KW-1185">Reference proteome</keyword>
<reference evidence="2" key="2">
    <citation type="submission" date="2015-04" db="UniProtKB">
        <authorList>
            <consortium name="EnsemblPlants"/>
        </authorList>
    </citation>
    <scope>IDENTIFICATION</scope>
</reference>
<dbReference type="EnsemblPlants" id="OGLUM01G31790.1">
    <property type="protein sequence ID" value="OGLUM01G31790.1"/>
    <property type="gene ID" value="OGLUM01G31790"/>
</dbReference>
<reference evidence="2" key="3">
    <citation type="submission" date="2018-05" db="EMBL/GenBank/DDBJ databases">
        <title>OgluRS3 (Oryza glumaepatula Reference Sequence Version 3).</title>
        <authorList>
            <person name="Zhang J."/>
            <person name="Kudrna D."/>
            <person name="Lee S."/>
            <person name="Talag J."/>
            <person name="Welchert J."/>
            <person name="Wing R.A."/>
        </authorList>
    </citation>
    <scope>NUCLEOTIDE SEQUENCE [LARGE SCALE GENOMIC DNA]</scope>
</reference>
<feature type="region of interest" description="Disordered" evidence="1">
    <location>
        <begin position="74"/>
        <end position="121"/>
    </location>
</feature>
<dbReference type="Proteomes" id="UP000026961">
    <property type="component" value="Chromosome 1"/>
</dbReference>
<sequence>MESTDRAPPTAMMWSSALASVTTAFSTARFPLSRREGRAKNTPHHPLNARLAPRIVVPFRRHCTLYRRRFRALNRRRGLPQPPPELPHPLRPEPTSSPSAGRSRRRSHPPPPETRSSPSAAAMATMAMVSPSTNQPIKFSWLKRDAGRNAAPLVGTGGIRNNRRPLDCEEPHQYAERCSVQWHRVCIYPDRLGRPAASRSSTSRLEFRVTIAEATQESLIEGDAKDGVSTSDSIHVSVSQYISQQGTMPTSQYKYQTKFKYQKEIRRWRLAPEMDFCQGLLRLGARAVTGEVSHAEAQDLGEGALLLVAPPARYRAIPSRVLVGGRSTSARSSFGGAPCRRRGIERGGTRYLDTEPGSSWGRILLALHVGFWLVVAAARSAASGEVSCAKARDTESGGVVDEVLGRRGNRVHCMGLGGKRNLY</sequence>
<dbReference type="Gramene" id="OGLUM01G31790.1">
    <property type="protein sequence ID" value="OGLUM01G31790.1"/>
    <property type="gene ID" value="OGLUM01G31790"/>
</dbReference>